<gene>
    <name evidence="2" type="ORF">IMSHALPRED_000759</name>
</gene>
<dbReference type="EMBL" id="CAJPDT010000107">
    <property type="protein sequence ID" value="CAF9938318.1"/>
    <property type="molecule type" value="Genomic_DNA"/>
</dbReference>
<evidence type="ECO:0000313" key="3">
    <source>
        <dbReference type="Proteomes" id="UP000664534"/>
    </source>
</evidence>
<organism evidence="2 3">
    <name type="scientific">Imshaugia aleurites</name>
    <dbReference type="NCBI Taxonomy" id="172621"/>
    <lineage>
        <taxon>Eukaryota</taxon>
        <taxon>Fungi</taxon>
        <taxon>Dikarya</taxon>
        <taxon>Ascomycota</taxon>
        <taxon>Pezizomycotina</taxon>
        <taxon>Lecanoromycetes</taxon>
        <taxon>OSLEUM clade</taxon>
        <taxon>Lecanoromycetidae</taxon>
        <taxon>Lecanorales</taxon>
        <taxon>Lecanorineae</taxon>
        <taxon>Parmeliaceae</taxon>
        <taxon>Imshaugia</taxon>
    </lineage>
</organism>
<dbReference type="SUPFAM" id="SSF56112">
    <property type="entry name" value="Protein kinase-like (PK-like)"/>
    <property type="match status" value="1"/>
</dbReference>
<proteinExistence type="predicted"/>
<sequence>MALKIQADPEIILPQGWDESEQMTINNLFDERVPKVAKTTCSASECRIFAQTLMQGKELVLVNNQGFHSYTLACPENNQIIQFRLKDLCIKHIDEAKEIYGDLVSQVVHHSGFNLPVYTMDIVPGVAHFWQESPRTAFPLERELNTVVDLAKFTAAPSHFLHPLADCKESSKTNCARAIFTRLEQNSSLRQIAPEIYAEVTSLTARLNLLESLPLVLTHPDLVGLNVFVDRITGNITGVIDFDDAQIEALGMNMVTLYEWFVGSMEDGHWSPYDMPAGGLYGSKKVCQVLEAAFWNTFWANTSPDLKEEGSKEALSVALRVGIVNRYIVDGGMLDEVDLEKGRGDERSLDYARGILLHLRDSGI</sequence>
<keyword evidence="3" id="KW-1185">Reference proteome</keyword>
<reference evidence="2" key="1">
    <citation type="submission" date="2021-03" db="EMBL/GenBank/DDBJ databases">
        <authorList>
            <person name="Tagirdzhanova G."/>
        </authorList>
    </citation>
    <scope>NUCLEOTIDE SEQUENCE</scope>
</reference>
<protein>
    <recommendedName>
        <fullName evidence="1">Aminoglycoside phosphotransferase domain-containing protein</fullName>
    </recommendedName>
</protein>
<dbReference type="AlphaFoldDB" id="A0A8H3IYD7"/>
<comment type="caution">
    <text evidence="2">The sequence shown here is derived from an EMBL/GenBank/DDBJ whole genome shotgun (WGS) entry which is preliminary data.</text>
</comment>
<dbReference type="Gene3D" id="3.90.1200.10">
    <property type="match status" value="1"/>
</dbReference>
<dbReference type="OrthoDB" id="5598852at2759"/>
<dbReference type="InterPro" id="IPR011009">
    <property type="entry name" value="Kinase-like_dom_sf"/>
</dbReference>
<feature type="domain" description="Aminoglycoside phosphotransferase" evidence="1">
    <location>
        <begin position="154"/>
        <end position="252"/>
    </location>
</feature>
<evidence type="ECO:0000259" key="1">
    <source>
        <dbReference type="Pfam" id="PF01636"/>
    </source>
</evidence>
<dbReference type="InterPro" id="IPR002575">
    <property type="entry name" value="Aminoglycoside_PTrfase"/>
</dbReference>
<dbReference type="Pfam" id="PF01636">
    <property type="entry name" value="APH"/>
    <property type="match status" value="1"/>
</dbReference>
<name>A0A8H3IYD7_9LECA</name>
<dbReference type="Proteomes" id="UP000664534">
    <property type="component" value="Unassembled WGS sequence"/>
</dbReference>
<evidence type="ECO:0000313" key="2">
    <source>
        <dbReference type="EMBL" id="CAF9938318.1"/>
    </source>
</evidence>
<accession>A0A8H3IYD7</accession>